<feature type="transmembrane region" description="Helical" evidence="7">
    <location>
        <begin position="194"/>
        <end position="212"/>
    </location>
</feature>
<comment type="function">
    <text evidence="7">Catalyzes the transfer of the diacylglyceryl group from phosphatidylglycerol to the sulfhydryl group of the N-terminal cysteine of a prolipoprotein, the first step in the formation of mature lipoproteins.</text>
</comment>
<protein>
    <recommendedName>
        <fullName evidence="7">Phosphatidylglycerol--prolipoprotein diacylglyceryl transferase</fullName>
        <ecNumber evidence="7">2.5.1.145</ecNumber>
    </recommendedName>
</protein>
<dbReference type="Proteomes" id="UP000034837">
    <property type="component" value="Unassembled WGS sequence"/>
</dbReference>
<evidence type="ECO:0000256" key="2">
    <source>
        <dbReference type="ARBA" id="ARBA00022475"/>
    </source>
</evidence>
<comment type="similarity">
    <text evidence="1 7">Belongs to the Lgt family.</text>
</comment>
<dbReference type="PANTHER" id="PTHR30589">
    <property type="entry name" value="PROLIPOPROTEIN DIACYLGLYCERYL TRANSFERASE"/>
    <property type="match status" value="1"/>
</dbReference>
<dbReference type="PROSITE" id="PS01311">
    <property type="entry name" value="LGT"/>
    <property type="match status" value="1"/>
</dbReference>
<keyword evidence="8" id="KW-0449">Lipoprotein</keyword>
<evidence type="ECO:0000256" key="4">
    <source>
        <dbReference type="ARBA" id="ARBA00022692"/>
    </source>
</evidence>
<gene>
    <name evidence="7" type="primary">lgt</name>
    <name evidence="8" type="ORF">UV20_C0024G0009</name>
</gene>
<comment type="caution">
    <text evidence="8">The sequence shown here is derived from an EMBL/GenBank/DDBJ whole genome shotgun (WGS) entry which is preliminary data.</text>
</comment>
<comment type="subcellular location">
    <subcellularLocation>
        <location evidence="7">Cell membrane</location>
        <topology evidence="7">Multi-pass membrane protein</topology>
    </subcellularLocation>
</comment>
<comment type="catalytic activity">
    <reaction evidence="7">
        <text>L-cysteinyl-[prolipoprotein] + a 1,2-diacyl-sn-glycero-3-phospho-(1'-sn-glycerol) = an S-1,2-diacyl-sn-glyceryl-L-cysteinyl-[prolipoprotein] + sn-glycerol 1-phosphate + H(+)</text>
        <dbReference type="Rhea" id="RHEA:56712"/>
        <dbReference type="Rhea" id="RHEA-COMP:14679"/>
        <dbReference type="Rhea" id="RHEA-COMP:14680"/>
        <dbReference type="ChEBI" id="CHEBI:15378"/>
        <dbReference type="ChEBI" id="CHEBI:29950"/>
        <dbReference type="ChEBI" id="CHEBI:57685"/>
        <dbReference type="ChEBI" id="CHEBI:64716"/>
        <dbReference type="ChEBI" id="CHEBI:140658"/>
        <dbReference type="EC" id="2.5.1.145"/>
    </reaction>
</comment>
<evidence type="ECO:0000256" key="6">
    <source>
        <dbReference type="ARBA" id="ARBA00023136"/>
    </source>
</evidence>
<evidence type="ECO:0000313" key="8">
    <source>
        <dbReference type="EMBL" id="KKS55618.1"/>
    </source>
</evidence>
<organism evidence="8 9">
    <name type="scientific">Candidatus Magasanikbacteria bacterium GW2011_GWA2_42_32</name>
    <dbReference type="NCBI Taxonomy" id="1619039"/>
    <lineage>
        <taxon>Bacteria</taxon>
        <taxon>Candidatus Magasanikiibacteriota</taxon>
    </lineage>
</organism>
<dbReference type="EC" id="2.5.1.145" evidence="7"/>
<keyword evidence="3 7" id="KW-0808">Transferase</keyword>
<evidence type="ECO:0000313" key="9">
    <source>
        <dbReference type="Proteomes" id="UP000034837"/>
    </source>
</evidence>
<reference evidence="8 9" key="1">
    <citation type="journal article" date="2015" name="Nature">
        <title>rRNA introns, odd ribosomes, and small enigmatic genomes across a large radiation of phyla.</title>
        <authorList>
            <person name="Brown C.T."/>
            <person name="Hug L.A."/>
            <person name="Thomas B.C."/>
            <person name="Sharon I."/>
            <person name="Castelle C.J."/>
            <person name="Singh A."/>
            <person name="Wilkins M.J."/>
            <person name="Williams K.H."/>
            <person name="Banfield J.F."/>
        </authorList>
    </citation>
    <scope>NUCLEOTIDE SEQUENCE [LARGE SCALE GENOMIC DNA]</scope>
</reference>
<dbReference type="GO" id="GO:0042158">
    <property type="term" value="P:lipoprotein biosynthetic process"/>
    <property type="evidence" value="ECO:0007669"/>
    <property type="project" value="UniProtKB-UniRule"/>
</dbReference>
<dbReference type="NCBIfam" id="TIGR00544">
    <property type="entry name" value="lgt"/>
    <property type="match status" value="1"/>
</dbReference>
<evidence type="ECO:0000256" key="5">
    <source>
        <dbReference type="ARBA" id="ARBA00022989"/>
    </source>
</evidence>
<dbReference type="PANTHER" id="PTHR30589:SF0">
    <property type="entry name" value="PHOSPHATIDYLGLYCEROL--PROLIPOPROTEIN DIACYLGLYCERYL TRANSFERASE"/>
    <property type="match status" value="1"/>
</dbReference>
<keyword evidence="2 7" id="KW-1003">Cell membrane</keyword>
<evidence type="ECO:0000256" key="7">
    <source>
        <dbReference type="HAMAP-Rule" id="MF_01147"/>
    </source>
</evidence>
<feature type="transmembrane region" description="Helical" evidence="7">
    <location>
        <begin position="218"/>
        <end position="242"/>
    </location>
</feature>
<dbReference type="InterPro" id="IPR001640">
    <property type="entry name" value="Lgt"/>
</dbReference>
<feature type="transmembrane region" description="Helical" evidence="7">
    <location>
        <begin position="36"/>
        <end position="55"/>
    </location>
</feature>
<proteinExistence type="inferred from homology"/>
<dbReference type="UniPathway" id="UPA00664"/>
<evidence type="ECO:0000256" key="1">
    <source>
        <dbReference type="ARBA" id="ARBA00007150"/>
    </source>
</evidence>
<dbReference type="GO" id="GO:0005886">
    <property type="term" value="C:plasma membrane"/>
    <property type="evidence" value="ECO:0007669"/>
    <property type="project" value="UniProtKB-SubCell"/>
</dbReference>
<name>A0A0G1D132_9BACT</name>
<dbReference type="PATRIC" id="fig|1619039.3.peg.1218"/>
<dbReference type="AlphaFoldDB" id="A0A0G1D132"/>
<dbReference type="GO" id="GO:0008961">
    <property type="term" value="F:phosphatidylglycerol-prolipoprotein diacylglyceryl transferase activity"/>
    <property type="evidence" value="ECO:0007669"/>
    <property type="project" value="UniProtKB-UniRule"/>
</dbReference>
<sequence length="252" mass="29006">MIFNFHLYGFLIGLGILASASASAWLARRRGINPDLIWNGLWWVMVPGLIGARLYHVADRWSDIYRLDPVTVLYIWNGGLGIFGGLAGGFIGLWLYKRFTNYDLRFMNILDMVFFGLPLGQAIGRIGNFVNQEIYGLPTNLPWGIYINPENRLPEFQNFSRFHPLFGYETVWNLTGFAIMLLSEKKHFLIRRSYSGFYLVWYGLGRFGLDFLRPQEFSWFIGNLNLSQLSSLILIAAGLFIWNKSPLITANR</sequence>
<dbReference type="Pfam" id="PF01790">
    <property type="entry name" value="LGT"/>
    <property type="match status" value="1"/>
</dbReference>
<feature type="transmembrane region" description="Helical" evidence="7">
    <location>
        <begin position="6"/>
        <end position="27"/>
    </location>
</feature>
<comment type="pathway">
    <text evidence="7">Protein modification; lipoprotein biosynthesis (diacylglyceryl transfer).</text>
</comment>
<feature type="binding site" evidence="7">
    <location>
        <position position="125"/>
    </location>
    <ligand>
        <name>a 1,2-diacyl-sn-glycero-3-phospho-(1'-sn-glycerol)</name>
        <dbReference type="ChEBI" id="CHEBI:64716"/>
    </ligand>
</feature>
<dbReference type="EMBL" id="LCDO01000024">
    <property type="protein sequence ID" value="KKS55618.1"/>
    <property type="molecule type" value="Genomic_DNA"/>
</dbReference>
<keyword evidence="4 7" id="KW-0812">Transmembrane</keyword>
<evidence type="ECO:0000256" key="3">
    <source>
        <dbReference type="ARBA" id="ARBA00022679"/>
    </source>
</evidence>
<accession>A0A0G1D132</accession>
<keyword evidence="6 7" id="KW-0472">Membrane</keyword>
<dbReference type="HAMAP" id="MF_01147">
    <property type="entry name" value="Lgt"/>
    <property type="match status" value="1"/>
</dbReference>
<feature type="transmembrane region" description="Helical" evidence="7">
    <location>
        <begin position="75"/>
        <end position="96"/>
    </location>
</feature>
<keyword evidence="5 7" id="KW-1133">Transmembrane helix</keyword>